<gene>
    <name evidence="1" type="ORF">RNA01_37320</name>
</gene>
<proteinExistence type="predicted"/>
<dbReference type="EMBL" id="BJZP01000024">
    <property type="protein sequence ID" value="GEO86800.1"/>
    <property type="molecule type" value="Genomic_DNA"/>
</dbReference>
<sequence length="46" mass="5047">MLSSLAIDDFNAPPDEPLEATVLVDVFADAEEIAVTIFEFLSKKSF</sequence>
<dbReference type="AlphaFoldDB" id="A0A512HN26"/>
<organism evidence="1 2">
    <name type="scientific">Ciceribacter naphthalenivorans</name>
    <dbReference type="NCBI Taxonomy" id="1118451"/>
    <lineage>
        <taxon>Bacteria</taxon>
        <taxon>Pseudomonadati</taxon>
        <taxon>Pseudomonadota</taxon>
        <taxon>Alphaproteobacteria</taxon>
        <taxon>Hyphomicrobiales</taxon>
        <taxon>Rhizobiaceae</taxon>
        <taxon>Ciceribacter</taxon>
    </lineage>
</organism>
<reference evidence="1 2" key="1">
    <citation type="submission" date="2019-07" db="EMBL/GenBank/DDBJ databases">
        <title>Whole genome shotgun sequence of Rhizobium naphthalenivorans NBRC 107585.</title>
        <authorList>
            <person name="Hosoyama A."/>
            <person name="Uohara A."/>
            <person name="Ohji S."/>
            <person name="Ichikawa N."/>
        </authorList>
    </citation>
    <scope>NUCLEOTIDE SEQUENCE [LARGE SCALE GENOMIC DNA]</scope>
    <source>
        <strain evidence="1 2">NBRC 107585</strain>
    </source>
</reference>
<accession>A0A512HN26</accession>
<protein>
    <submittedName>
        <fullName evidence="1">Uncharacterized protein</fullName>
    </submittedName>
</protein>
<evidence type="ECO:0000313" key="2">
    <source>
        <dbReference type="Proteomes" id="UP000321717"/>
    </source>
</evidence>
<dbReference type="Proteomes" id="UP000321717">
    <property type="component" value="Unassembled WGS sequence"/>
</dbReference>
<keyword evidence="2" id="KW-1185">Reference proteome</keyword>
<evidence type="ECO:0000313" key="1">
    <source>
        <dbReference type="EMBL" id="GEO86800.1"/>
    </source>
</evidence>
<name>A0A512HN26_9HYPH</name>
<comment type="caution">
    <text evidence="1">The sequence shown here is derived from an EMBL/GenBank/DDBJ whole genome shotgun (WGS) entry which is preliminary data.</text>
</comment>